<accession>A0A1W6L4T2</accession>
<evidence type="ECO:0000256" key="4">
    <source>
        <dbReference type="HAMAP-Rule" id="MF_00724"/>
    </source>
</evidence>
<dbReference type="GO" id="GO:0071973">
    <property type="term" value="P:bacterial-type flagellum-dependent cell motility"/>
    <property type="evidence" value="ECO:0007669"/>
    <property type="project" value="InterPro"/>
</dbReference>
<dbReference type="STRING" id="946333.A4W93_05080"/>
<gene>
    <name evidence="4" type="primary">fliE</name>
    <name evidence="6" type="ORF">A4W93_05080</name>
</gene>
<dbReference type="GO" id="GO:0005198">
    <property type="term" value="F:structural molecule activity"/>
    <property type="evidence" value="ECO:0007669"/>
    <property type="project" value="UniProtKB-UniRule"/>
</dbReference>
<dbReference type="NCBIfam" id="TIGR00205">
    <property type="entry name" value="fliE"/>
    <property type="match status" value="1"/>
</dbReference>
<dbReference type="GO" id="GO:0003774">
    <property type="term" value="F:cytoskeletal motor activity"/>
    <property type="evidence" value="ECO:0007669"/>
    <property type="project" value="InterPro"/>
</dbReference>
<evidence type="ECO:0000256" key="3">
    <source>
        <dbReference type="ARBA" id="ARBA00023143"/>
    </source>
</evidence>
<protein>
    <recommendedName>
        <fullName evidence="4 5">Flagellar hook-basal body complex protein FliE</fullName>
    </recommendedName>
</protein>
<dbReference type="HAMAP" id="MF_00724">
    <property type="entry name" value="FliE"/>
    <property type="match status" value="1"/>
</dbReference>
<name>A0A1W6L4T2_9BURK</name>
<keyword evidence="3 4" id="KW-0975">Bacterial flagellum</keyword>
<dbReference type="RefSeq" id="WP_085749589.1">
    <property type="nucleotide sequence ID" value="NZ_BSPR01000002.1"/>
</dbReference>
<dbReference type="KEGG" id="rgu:A4W93_05080"/>
<dbReference type="InterPro" id="IPR001624">
    <property type="entry name" value="FliE"/>
</dbReference>
<dbReference type="PANTHER" id="PTHR34653:SF1">
    <property type="entry name" value="FLAGELLAR HOOK-BASAL BODY COMPLEX PROTEIN FLIE"/>
    <property type="match status" value="1"/>
</dbReference>
<evidence type="ECO:0000256" key="5">
    <source>
        <dbReference type="NCBIfam" id="TIGR00205"/>
    </source>
</evidence>
<dbReference type="AlphaFoldDB" id="A0A1W6L4T2"/>
<organism evidence="6 7">
    <name type="scientific">Piscinibacter gummiphilus</name>
    <dbReference type="NCBI Taxonomy" id="946333"/>
    <lineage>
        <taxon>Bacteria</taxon>
        <taxon>Pseudomonadati</taxon>
        <taxon>Pseudomonadota</taxon>
        <taxon>Betaproteobacteria</taxon>
        <taxon>Burkholderiales</taxon>
        <taxon>Sphaerotilaceae</taxon>
        <taxon>Piscinibacter</taxon>
    </lineage>
</organism>
<dbReference type="EMBL" id="CP015118">
    <property type="protein sequence ID" value="ARN19331.1"/>
    <property type="molecule type" value="Genomic_DNA"/>
</dbReference>
<comment type="similarity">
    <text evidence="2 4">Belongs to the FliE family.</text>
</comment>
<comment type="subcellular location">
    <subcellularLocation>
        <location evidence="1 4">Bacterial flagellum basal body</location>
    </subcellularLocation>
</comment>
<dbReference type="Pfam" id="PF02049">
    <property type="entry name" value="FliE"/>
    <property type="match status" value="1"/>
</dbReference>
<dbReference type="Proteomes" id="UP000193427">
    <property type="component" value="Chromosome"/>
</dbReference>
<sequence>MTGMIGAIAPTDTSAVQPGRVDAPAGAGFAQLVERELADLDRSTAAAEKAMTDLAAGKPVELHEVMITMEKARLGVQTFLQVRNRLVESYQDLMRMQM</sequence>
<dbReference type="GO" id="GO:0009425">
    <property type="term" value="C:bacterial-type flagellum basal body"/>
    <property type="evidence" value="ECO:0007669"/>
    <property type="project" value="UniProtKB-SubCell"/>
</dbReference>
<evidence type="ECO:0000313" key="6">
    <source>
        <dbReference type="EMBL" id="ARN19331.1"/>
    </source>
</evidence>
<evidence type="ECO:0000256" key="1">
    <source>
        <dbReference type="ARBA" id="ARBA00004117"/>
    </source>
</evidence>
<dbReference type="PRINTS" id="PR01006">
    <property type="entry name" value="FLGHOOKFLIE"/>
</dbReference>
<keyword evidence="7" id="KW-1185">Reference proteome</keyword>
<evidence type="ECO:0000313" key="7">
    <source>
        <dbReference type="Proteomes" id="UP000193427"/>
    </source>
</evidence>
<evidence type="ECO:0000256" key="2">
    <source>
        <dbReference type="ARBA" id="ARBA00009272"/>
    </source>
</evidence>
<dbReference type="PANTHER" id="PTHR34653">
    <property type="match status" value="1"/>
</dbReference>
<proteinExistence type="inferred from homology"/>
<reference evidence="6 7" key="1">
    <citation type="submission" date="2016-04" db="EMBL/GenBank/DDBJ databases">
        <title>Complete genome sequence of natural rubber-degrading, novel Gram-negative bacterium, Rhizobacter gummiphilus strain NS21.</title>
        <authorList>
            <person name="Tabata M."/>
            <person name="Kasai D."/>
            <person name="Fukuda M."/>
        </authorList>
    </citation>
    <scope>NUCLEOTIDE SEQUENCE [LARGE SCALE GENOMIC DNA]</scope>
    <source>
        <strain evidence="6 7">NS21</strain>
    </source>
</reference>